<reference evidence="1 2" key="1">
    <citation type="journal article" date="2014" name="Appl. Environ. Microbiol.">
        <title>Comparative genomic and morphological analysis of Listeria phages isolated from farm environments.</title>
        <authorList>
            <person name="Denes T."/>
            <person name="Vongkamjan K."/>
            <person name="Ackermann H.W."/>
            <person name="Moreno Switt A.I."/>
            <person name="Wiedmann M."/>
            <person name="den Bakker H.C."/>
        </authorList>
    </citation>
    <scope>NUCLEOTIDE SEQUENCE [LARGE SCALE GENOMIC DNA]</scope>
</reference>
<dbReference type="EMBL" id="KJ094029">
    <property type="protein sequence ID" value="AHL19208.1"/>
    <property type="molecule type" value="Genomic_DNA"/>
</dbReference>
<evidence type="ECO:0000313" key="1">
    <source>
        <dbReference type="EMBL" id="AHL19208.1"/>
    </source>
</evidence>
<organism evidence="1 2">
    <name type="scientific">Listeria phage LP-064</name>
    <dbReference type="NCBI Taxonomy" id="1458853"/>
    <lineage>
        <taxon>Viruses</taxon>
        <taxon>Duplodnaviria</taxon>
        <taxon>Heunggongvirae</taxon>
        <taxon>Uroviricota</taxon>
        <taxon>Caudoviricetes</taxon>
        <taxon>Herelleviridae</taxon>
        <taxon>Jasinskavirinae</taxon>
        <taxon>Pecentumvirus</taxon>
        <taxon>Pecentumvirus LP064</taxon>
    </lineage>
</organism>
<proteinExistence type="predicted"/>
<name>A0A059T5N7_9CAUD</name>
<accession>A0A059T5N7</accession>
<keyword evidence="2" id="KW-1185">Reference proteome</keyword>
<protein>
    <submittedName>
        <fullName evidence="1">Uncharacterized protein</fullName>
    </submittedName>
</protein>
<dbReference type="Proteomes" id="UP000026994">
    <property type="component" value="Segment"/>
</dbReference>
<evidence type="ECO:0000313" key="2">
    <source>
        <dbReference type="Proteomes" id="UP000026994"/>
    </source>
</evidence>
<sequence>MSGLTVSDKQRKEMLSMIETLWLKRNPSQRFNQFMFNLEREFASYKKNEISKRNRVFYQMSHLGDNKGYVYVAHQVPDLFDTSEQDFYSYLKDRIG</sequence>
<gene>
    <name evidence="1" type="ORF">LP064_186</name>
</gene>